<dbReference type="OrthoDB" id="440538at2759"/>
<feature type="region of interest" description="Disordered" evidence="1">
    <location>
        <begin position="72"/>
        <end position="106"/>
    </location>
</feature>
<reference evidence="3 4" key="1">
    <citation type="submission" date="2016-02" db="EMBL/GenBank/DDBJ databases">
        <title>Genome analysis of coral dinoflagellate symbionts highlights evolutionary adaptations to a symbiotic lifestyle.</title>
        <authorList>
            <person name="Aranda M."/>
            <person name="Li Y."/>
            <person name="Liew Y.J."/>
            <person name="Baumgarten S."/>
            <person name="Simakov O."/>
            <person name="Wilson M."/>
            <person name="Piel J."/>
            <person name="Ashoor H."/>
            <person name="Bougouffa S."/>
            <person name="Bajic V.B."/>
            <person name="Ryu T."/>
            <person name="Ravasi T."/>
            <person name="Bayer T."/>
            <person name="Micklem G."/>
            <person name="Kim H."/>
            <person name="Bhak J."/>
            <person name="Lajeunesse T.C."/>
            <person name="Voolstra C.R."/>
        </authorList>
    </citation>
    <scope>NUCLEOTIDE SEQUENCE [LARGE SCALE GENOMIC DNA]</scope>
    <source>
        <strain evidence="3 4">CCMP2467</strain>
    </source>
</reference>
<feature type="region of interest" description="Disordered" evidence="1">
    <location>
        <begin position="210"/>
        <end position="242"/>
    </location>
</feature>
<dbReference type="Gene3D" id="1.20.5.190">
    <property type="match status" value="1"/>
</dbReference>
<evidence type="ECO:0000256" key="1">
    <source>
        <dbReference type="SAM" id="MobiDB-lite"/>
    </source>
</evidence>
<evidence type="ECO:0000256" key="2">
    <source>
        <dbReference type="SAM" id="SignalP"/>
    </source>
</evidence>
<comment type="caution">
    <text evidence="3">The sequence shown here is derived from an EMBL/GenBank/DDBJ whole genome shotgun (WGS) entry which is preliminary data.</text>
</comment>
<keyword evidence="4" id="KW-1185">Reference proteome</keyword>
<feature type="chain" id="PRO_5013249087" evidence="2">
    <location>
        <begin position="22"/>
        <end position="1042"/>
    </location>
</feature>
<sequence>MGSWVRLYLQSFSCVTELCGALPALCECESRNPSLSPLVLDYNYNITTVLQIPGKEAIQSRYRHRVAERRQKDMLTTQQKQAASEVEGMRQQKHAQACSNREQSRTQRLDEFRQRISVKVDVVLEANGRAVVNVQLAAKDGVSGTSHNEIDIPVNDETAQAATKIQAKFRQKQAAGEVDAKPKEKEQMHSEADNEIDIPMNDETAQAATKIQAKFRQKQAAGEVDAKRKEKEQMHSEADNEIDIPVDDETAQAATKIQAKFRQKQAASEVEAMRKEKLKSESGDGAAEAEPLDADRFETDVDIVQAELARPADEISEVEAMLKEKEKEQQQLVEGGGDVRLEAGEEAVSPAIPEGDEEAHENEELSRELLVFLRSSDVGFLSGAGRQAEAANRSWAAPMPLRHHRGLQQAPIRICCEDPPQRLRLVNVHQGHWEPQDLQDAHDALGALGRANRATQLAHHLHTFIESNCGKKFTVLSGELERAEKTSAIRAASLQRKLAVLGIYSTQHRMSESLSNTSEIVTWARGSERYGLGCRCAECMASLELVEDGLPCSKALKQQIPPDPAMYGPPDSTPPKLESSDCFQDHLELFLSAGAHLAAATSAMASSPEIEHKAVDQGLQSRMPDLPSPSASHQPLHRVAEGILPKPDTGRAYGARAAVAVRMQKKGDTSHALQQHLHAILHATAENSDSSSQEATDERELLDADTSEEFLSSFLENVSRSARELQLQSHEASKAEAALSADNPRCREVTTTVDGPGAEETGDALDAASKLQEHRTQDVGGSLTVQREEAADVTVDQAQPPQLGGRGRDTNPQNWKSASNFLRLAEQKVEKTAQHPEIMEEQRLLQRTDLQLQAQAAVLRITAKKMHRRALQAFIQRREADASLELARATERRTRDARQVLGSLQRSSTPRGLQKALTRCVEATVAAFDAERRNAGTKSLTDLDREVARAMQSISRCRRLLLDMVKASPVGSTEPQGLGLGDESRKVFFEPGSKRHKQWADVYADLLQIESKDTSTITLHTVQGIAWAKVAKVPGVPGTASP</sequence>
<protein>
    <submittedName>
        <fullName evidence="3">Uncharacterized protein</fullName>
    </submittedName>
</protein>
<dbReference type="Proteomes" id="UP000186817">
    <property type="component" value="Unassembled WGS sequence"/>
</dbReference>
<gene>
    <name evidence="3" type="ORF">AK812_SmicGene34444</name>
</gene>
<feature type="region of interest" description="Disordered" evidence="1">
    <location>
        <begin position="173"/>
        <end position="195"/>
    </location>
</feature>
<feature type="region of interest" description="Disordered" evidence="1">
    <location>
        <begin position="733"/>
        <end position="762"/>
    </location>
</feature>
<dbReference type="AlphaFoldDB" id="A0A1Q9CP21"/>
<organism evidence="3 4">
    <name type="scientific">Symbiodinium microadriaticum</name>
    <name type="common">Dinoflagellate</name>
    <name type="synonym">Zooxanthella microadriatica</name>
    <dbReference type="NCBI Taxonomy" id="2951"/>
    <lineage>
        <taxon>Eukaryota</taxon>
        <taxon>Sar</taxon>
        <taxon>Alveolata</taxon>
        <taxon>Dinophyceae</taxon>
        <taxon>Suessiales</taxon>
        <taxon>Symbiodiniaceae</taxon>
        <taxon>Symbiodinium</taxon>
    </lineage>
</organism>
<accession>A0A1Q9CP21</accession>
<dbReference type="EMBL" id="LSRX01001025">
    <property type="protein sequence ID" value="OLP84670.1"/>
    <property type="molecule type" value="Genomic_DNA"/>
</dbReference>
<feature type="compositionally biased region" description="Basic and acidic residues" evidence="1">
    <location>
        <begin position="178"/>
        <end position="192"/>
    </location>
</feature>
<feature type="compositionally biased region" description="Basic and acidic residues" evidence="1">
    <location>
        <begin position="224"/>
        <end position="238"/>
    </location>
</feature>
<proteinExistence type="predicted"/>
<feature type="signal peptide" evidence="2">
    <location>
        <begin position="1"/>
        <end position="21"/>
    </location>
</feature>
<keyword evidence="2" id="KW-0732">Signal</keyword>
<evidence type="ECO:0000313" key="4">
    <source>
        <dbReference type="Proteomes" id="UP000186817"/>
    </source>
</evidence>
<evidence type="ECO:0000313" key="3">
    <source>
        <dbReference type="EMBL" id="OLP84670.1"/>
    </source>
</evidence>
<dbReference type="PROSITE" id="PS50096">
    <property type="entry name" value="IQ"/>
    <property type="match status" value="1"/>
</dbReference>
<name>A0A1Q9CP21_SYMMI</name>
<feature type="region of interest" description="Disordered" evidence="1">
    <location>
        <begin position="788"/>
        <end position="815"/>
    </location>
</feature>